<gene>
    <name evidence="1" type="ORF">HDF12_001447</name>
</gene>
<proteinExistence type="predicted"/>
<evidence type="ECO:0000313" key="2">
    <source>
        <dbReference type="Proteomes" id="UP000534186"/>
    </source>
</evidence>
<comment type="caution">
    <text evidence="1">The sequence shown here is derived from an EMBL/GenBank/DDBJ whole genome shotgun (WGS) entry which is preliminary data.</text>
</comment>
<dbReference type="AlphaFoldDB" id="A0A7Y9NKU8"/>
<evidence type="ECO:0000313" key="1">
    <source>
        <dbReference type="EMBL" id="NYF51082.1"/>
    </source>
</evidence>
<protein>
    <submittedName>
        <fullName evidence="1">Uncharacterized protein</fullName>
    </submittedName>
</protein>
<dbReference type="Proteomes" id="UP000534186">
    <property type="component" value="Unassembled WGS sequence"/>
</dbReference>
<dbReference type="EMBL" id="JACCCV010000001">
    <property type="protein sequence ID" value="NYF51082.1"/>
    <property type="molecule type" value="Genomic_DNA"/>
</dbReference>
<name>A0A7Y9NKU8_9BACT</name>
<organism evidence="1 2">
    <name type="scientific">Tunturiibacter lichenicola</name>
    <dbReference type="NCBI Taxonomy" id="2051959"/>
    <lineage>
        <taxon>Bacteria</taxon>
        <taxon>Pseudomonadati</taxon>
        <taxon>Acidobacteriota</taxon>
        <taxon>Terriglobia</taxon>
        <taxon>Terriglobales</taxon>
        <taxon>Acidobacteriaceae</taxon>
        <taxon>Tunturiibacter</taxon>
    </lineage>
</organism>
<reference evidence="1 2" key="1">
    <citation type="submission" date="2020-07" db="EMBL/GenBank/DDBJ databases">
        <title>Genomic Encyclopedia of Type Strains, Phase IV (KMG-V): Genome sequencing to study the core and pangenomes of soil and plant-associated prokaryotes.</title>
        <authorList>
            <person name="Whitman W."/>
        </authorList>
    </citation>
    <scope>NUCLEOTIDE SEQUENCE [LARGE SCALE GENOMIC DNA]</scope>
    <source>
        <strain evidence="1 2">M8UP30</strain>
    </source>
</reference>
<sequence length="554" mass="58797">MSHSLVRLLDVIGLVGLCLFVASGSGVAQTPVSAGPQSPSLTTVSVVPQQGNNQQVWLLIAPSGTPASAEWFADSSSPGGNIDNYTIYEVTNANSSRVSFKDVSPDFLNSSGQVQIVLDKTRAVLPLKQPLRSDKTYLIEAKDPQGNYLDATISASPTLASSDQKHIRNAMYVNANVPLKATYPANTVTVTYDPGQGPKTIYPARVLGARPSLGLELWIDEPLPAGLSNSLQLKIDGLMDLYGVAVPVSGPLPSAASAPTDATKDFISIQISAIGAVHSGPTYSATGAVAPLHVAQSSVVLPYLIHFDPSITFDVGSKNATTTNAVTIPSQFIRPFLLGRPRPPQNLADLDSRKPSHISILNAMGGLRAEIDTQYGGTNLIGEGRAEFYLSKLYATANARTAAVSAANPSIRSTLNLPANGWSVTPYIQYDGGGHVKAQSISNSTANLPNIDIPTYSISRFYFGSQATATYGINSVTFDGSWVELFNTETAPFKTNSIVYSRTVSGLQPHAKGTYNISLDQAKHFSGSLSWENGRTAPSFQYLNKVTAGILVIY</sequence>
<accession>A0A7Y9NKU8</accession>